<evidence type="ECO:0000313" key="1">
    <source>
        <dbReference type="EMBL" id="UUV20536.1"/>
    </source>
</evidence>
<sequence length="200" mass="24125">MKHYSKNTFEHYLMTITGTINQVSPRFYYKEGKKINYYELLVSYNFYNGVNEILLLAKDFDKRDLINKEQLFVFEFDIASKYVNEKLMTDFYLQSYKKVNNQTENPLIVIRTYFEKSGFEVLKKQEVKKRVKVFGKFTSIHRNQPPLFCYFWEDNHFLVDINKVSKIQLNCRSLPYKDKFISNVEVWRTMENDNFIGSIL</sequence>
<dbReference type="RefSeq" id="WP_257498438.1">
    <property type="nucleotide sequence ID" value="NZ_CP102382.1"/>
</dbReference>
<dbReference type="Proteomes" id="UP001317001">
    <property type="component" value="Chromosome"/>
</dbReference>
<protein>
    <submittedName>
        <fullName evidence="1">Uncharacterized protein</fullName>
    </submittedName>
</protein>
<proteinExistence type="predicted"/>
<reference evidence="1 2" key="1">
    <citation type="submission" date="2022-08" db="EMBL/GenBank/DDBJ databases">
        <title>Myroides zhujiangensis sp. nov., a novel bacterium isolated from sediment in the Pearl River Estuary.</title>
        <authorList>
            <person name="Cui L."/>
        </authorList>
    </citation>
    <scope>NUCLEOTIDE SEQUENCE [LARGE SCALE GENOMIC DNA]</scope>
    <source>
        <strain evidence="1 2">SCSIO 72103</strain>
    </source>
</reference>
<name>A0ABY5NPQ7_9FLAO</name>
<evidence type="ECO:0000313" key="2">
    <source>
        <dbReference type="Proteomes" id="UP001317001"/>
    </source>
</evidence>
<dbReference type="EMBL" id="CP102382">
    <property type="protein sequence ID" value="UUV20536.1"/>
    <property type="molecule type" value="Genomic_DNA"/>
</dbReference>
<gene>
    <name evidence="1" type="ORF">NPX36_09230</name>
</gene>
<accession>A0ABY5NPQ7</accession>
<keyword evidence="2" id="KW-1185">Reference proteome</keyword>
<organism evidence="1 2">
    <name type="scientific">Paenimyroides aestuarii</name>
    <dbReference type="NCBI Taxonomy" id="2968490"/>
    <lineage>
        <taxon>Bacteria</taxon>
        <taxon>Pseudomonadati</taxon>
        <taxon>Bacteroidota</taxon>
        <taxon>Flavobacteriia</taxon>
        <taxon>Flavobacteriales</taxon>
        <taxon>Flavobacteriaceae</taxon>
        <taxon>Paenimyroides</taxon>
    </lineage>
</organism>